<sequence length="63" mass="7420">MSKKEDLLKELDGIENTIWAYKIEFHDIDNEVRLSTIDAFEKKKKLIEAKIKAIDLKKKLSKD</sequence>
<dbReference type="Proteomes" id="UP001302806">
    <property type="component" value="Chromosome"/>
</dbReference>
<organism evidence="1 2">
    <name type="scientific">Thalassobellus suaedae</name>
    <dbReference type="NCBI Taxonomy" id="3074124"/>
    <lineage>
        <taxon>Bacteria</taxon>
        <taxon>Pseudomonadati</taxon>
        <taxon>Bacteroidota</taxon>
        <taxon>Flavobacteriia</taxon>
        <taxon>Flavobacteriales</taxon>
        <taxon>Flavobacteriaceae</taxon>
        <taxon>Thalassobellus</taxon>
    </lineage>
</organism>
<protein>
    <recommendedName>
        <fullName evidence="3">50S ribosomal protein L29</fullName>
    </recommendedName>
</protein>
<name>A0ABY9XXG6_9FLAO</name>
<dbReference type="EMBL" id="CP134537">
    <property type="protein sequence ID" value="WNH10548.1"/>
    <property type="molecule type" value="Genomic_DNA"/>
</dbReference>
<reference evidence="1 2" key="1">
    <citation type="submission" date="2023-09" db="EMBL/GenBank/DDBJ databases">
        <title>Thalassobella suaedae gen. nov., sp. nov., a marine bacterium of the family Flavobacteriaceae isolated from a halophyte Suaeda japonica.</title>
        <authorList>
            <person name="Lee S.Y."/>
            <person name="Hwang C.Y."/>
        </authorList>
    </citation>
    <scope>NUCLEOTIDE SEQUENCE [LARGE SCALE GENOMIC DNA]</scope>
    <source>
        <strain evidence="1 2">HL-DH14</strain>
    </source>
</reference>
<gene>
    <name evidence="1" type="ORF">RHP51_07810</name>
</gene>
<evidence type="ECO:0000313" key="1">
    <source>
        <dbReference type="EMBL" id="WNH10548.1"/>
    </source>
</evidence>
<proteinExistence type="predicted"/>
<evidence type="ECO:0008006" key="3">
    <source>
        <dbReference type="Google" id="ProtNLM"/>
    </source>
</evidence>
<dbReference type="RefSeq" id="WP_415866795.1">
    <property type="nucleotide sequence ID" value="NZ_CP134537.1"/>
</dbReference>
<evidence type="ECO:0000313" key="2">
    <source>
        <dbReference type="Proteomes" id="UP001302806"/>
    </source>
</evidence>
<accession>A0ABY9XXG6</accession>